<dbReference type="Proteomes" id="UP000004491">
    <property type="component" value="Unassembled WGS sequence"/>
</dbReference>
<organism evidence="1 2">
    <name type="scientific">endosymbiont of Riftia pachyptila</name>
    <name type="common">vent Ph05</name>
    <dbReference type="NCBI Taxonomy" id="1048808"/>
    <lineage>
        <taxon>Bacteria</taxon>
        <taxon>Pseudomonadati</taxon>
        <taxon>Pseudomonadota</taxon>
        <taxon>Gammaproteobacteria</taxon>
        <taxon>sulfur-oxidizing symbionts</taxon>
    </lineage>
</organism>
<name>G2DE62_9GAMM</name>
<reference evidence="1" key="1">
    <citation type="journal article" date="2011" name="ISME J.">
        <title>The endosymbionts of the deep-sea tubeworms Riftia pachyptila and Tevnia jerichonana share an identical physiology as revealed by proteogenomic analyses.</title>
        <authorList>
            <person name="Gardebrecht A."/>
            <person name="Markert S."/>
            <person name="Felbeck H."/>
            <person name="Thuermer A."/>
            <person name="Albrecht D."/>
            <person name="Wollherr A."/>
            <person name="Kabisch J."/>
            <person name="Lehmann R."/>
            <person name="Daniel R."/>
            <person name="Liesegang H."/>
            <person name="Hecker M."/>
            <person name="Sievert S.M."/>
            <person name="Schweder T."/>
        </authorList>
    </citation>
    <scope>NUCLEOTIDE SEQUENCE [LARGE SCALE GENOMIC DNA]</scope>
</reference>
<comment type="caution">
    <text evidence="1">The sequence shown here is derived from an EMBL/GenBank/DDBJ whole genome shotgun (WGS) entry which is preliminary data.</text>
</comment>
<keyword evidence="2" id="KW-1185">Reference proteome</keyword>
<protein>
    <submittedName>
        <fullName evidence="1">Uncharacterized protein</fullName>
    </submittedName>
</protein>
<dbReference type="AlphaFoldDB" id="G2DE62"/>
<accession>G2DE62</accession>
<sequence length="45" mass="4594">MLNSNVLELGTGAGANISLFPQQGLSYYGIEGECDGGRVVAGTFS</sequence>
<evidence type="ECO:0000313" key="2">
    <source>
        <dbReference type="Proteomes" id="UP000004491"/>
    </source>
</evidence>
<evidence type="ECO:0000313" key="1">
    <source>
        <dbReference type="EMBL" id="EGV51072.1"/>
    </source>
</evidence>
<gene>
    <name evidence="1" type="ORF">Rifp1Sym_bw00070</name>
</gene>
<proteinExistence type="predicted"/>
<dbReference type="EMBL" id="AFOC01000050">
    <property type="protein sequence ID" value="EGV51072.1"/>
    <property type="molecule type" value="Genomic_DNA"/>
</dbReference>